<evidence type="ECO:0000313" key="3">
    <source>
        <dbReference type="Proteomes" id="UP001291623"/>
    </source>
</evidence>
<accession>A0AAE1RFM4</accession>
<comment type="caution">
    <text evidence="2">The sequence shown here is derived from an EMBL/GenBank/DDBJ whole genome shotgun (WGS) entry which is preliminary data.</text>
</comment>
<evidence type="ECO:0000256" key="1">
    <source>
        <dbReference type="SAM" id="MobiDB-lite"/>
    </source>
</evidence>
<gene>
    <name evidence="2" type="ORF">RND71_030663</name>
</gene>
<proteinExistence type="predicted"/>
<sequence length="282" mass="32174">MSSSGASIPLSSSGRSPIDLNFPPLPEAEPREGVDPRPIPLSEVEQLILARLGGRGEAPDSRLVKEARSIVRLKCEILEKMFQLDKEEPDFWKEKRNAIMKESIRTMQQREYSSRKLSEKLGHLNGPNLIPDKRVNGFQAREKNKEGKRSQHPTLFENKIYGYCPKLRLPLAVSHQDGNLHMFKAQVSWCKNGLNSPERVVLFFLKLGSMVRRPRKWLKSSSHRLEPKGSSGGILVLWKSKDISVDVLQDDSQFVHIKVIQEKKSECLLIALYEKPMERLKA</sequence>
<dbReference type="AlphaFoldDB" id="A0AAE1RFM4"/>
<keyword evidence="3" id="KW-1185">Reference proteome</keyword>
<dbReference type="Proteomes" id="UP001291623">
    <property type="component" value="Unassembled WGS sequence"/>
</dbReference>
<organism evidence="2 3">
    <name type="scientific">Anisodus tanguticus</name>
    <dbReference type="NCBI Taxonomy" id="243964"/>
    <lineage>
        <taxon>Eukaryota</taxon>
        <taxon>Viridiplantae</taxon>
        <taxon>Streptophyta</taxon>
        <taxon>Embryophyta</taxon>
        <taxon>Tracheophyta</taxon>
        <taxon>Spermatophyta</taxon>
        <taxon>Magnoliopsida</taxon>
        <taxon>eudicotyledons</taxon>
        <taxon>Gunneridae</taxon>
        <taxon>Pentapetalae</taxon>
        <taxon>asterids</taxon>
        <taxon>lamiids</taxon>
        <taxon>Solanales</taxon>
        <taxon>Solanaceae</taxon>
        <taxon>Solanoideae</taxon>
        <taxon>Hyoscyameae</taxon>
        <taxon>Anisodus</taxon>
    </lineage>
</organism>
<dbReference type="EMBL" id="JAVYJV010000016">
    <property type="protein sequence ID" value="KAK4351350.1"/>
    <property type="molecule type" value="Genomic_DNA"/>
</dbReference>
<feature type="region of interest" description="Disordered" evidence="1">
    <location>
        <begin position="1"/>
        <end position="38"/>
    </location>
</feature>
<name>A0AAE1RFM4_9SOLA</name>
<protein>
    <submittedName>
        <fullName evidence="2">Uncharacterized protein</fullName>
    </submittedName>
</protein>
<evidence type="ECO:0000313" key="2">
    <source>
        <dbReference type="EMBL" id="KAK4351350.1"/>
    </source>
</evidence>
<reference evidence="2" key="1">
    <citation type="submission" date="2023-12" db="EMBL/GenBank/DDBJ databases">
        <title>Genome assembly of Anisodus tanguticus.</title>
        <authorList>
            <person name="Wang Y.-J."/>
        </authorList>
    </citation>
    <scope>NUCLEOTIDE SEQUENCE</scope>
    <source>
        <strain evidence="2">KB-2021</strain>
        <tissue evidence="2">Leaf</tissue>
    </source>
</reference>
<feature type="compositionally biased region" description="Low complexity" evidence="1">
    <location>
        <begin position="1"/>
        <end position="18"/>
    </location>
</feature>